<evidence type="ECO:0000313" key="7">
    <source>
        <dbReference type="Proteomes" id="UP001431209"/>
    </source>
</evidence>
<evidence type="ECO:0000256" key="5">
    <source>
        <dbReference type="SAM" id="MobiDB-lite"/>
    </source>
</evidence>
<dbReference type="Proteomes" id="UP001431209">
    <property type="component" value="Unassembled WGS sequence"/>
</dbReference>
<evidence type="ECO:0008006" key="8">
    <source>
        <dbReference type="Google" id="ProtNLM"/>
    </source>
</evidence>
<organism evidence="6 7">
    <name type="scientific">Acrasis kona</name>
    <dbReference type="NCBI Taxonomy" id="1008807"/>
    <lineage>
        <taxon>Eukaryota</taxon>
        <taxon>Discoba</taxon>
        <taxon>Heterolobosea</taxon>
        <taxon>Tetramitia</taxon>
        <taxon>Eutetramitia</taxon>
        <taxon>Acrasidae</taxon>
        <taxon>Acrasis</taxon>
    </lineage>
</organism>
<evidence type="ECO:0000313" key="6">
    <source>
        <dbReference type="EMBL" id="KAL0479193.1"/>
    </source>
</evidence>
<feature type="region of interest" description="Disordered" evidence="5">
    <location>
        <begin position="204"/>
        <end position="236"/>
    </location>
</feature>
<keyword evidence="3" id="KW-0809">Transit peptide</keyword>
<keyword evidence="4" id="KW-0496">Mitochondrion</keyword>
<dbReference type="PANTHER" id="PTHR13126">
    <property type="entry name" value="CHAPERONE ATP11"/>
    <property type="match status" value="1"/>
</dbReference>
<dbReference type="InterPro" id="IPR010591">
    <property type="entry name" value="ATP11"/>
</dbReference>
<keyword evidence="7" id="KW-1185">Reference proteome</keyword>
<dbReference type="PANTHER" id="PTHR13126:SF0">
    <property type="entry name" value="ATP SYNTHASE MITOCHONDRIAL F1 COMPLEX ASSEMBLY FACTOR 1"/>
    <property type="match status" value="1"/>
</dbReference>
<reference evidence="6 7" key="1">
    <citation type="submission" date="2024-03" db="EMBL/GenBank/DDBJ databases">
        <title>The Acrasis kona genome and developmental transcriptomes reveal deep origins of eukaryotic multicellular pathways.</title>
        <authorList>
            <person name="Sheikh S."/>
            <person name="Fu C.-J."/>
            <person name="Brown M.W."/>
            <person name="Baldauf S.L."/>
        </authorList>
    </citation>
    <scope>NUCLEOTIDE SEQUENCE [LARGE SCALE GENOMIC DNA]</scope>
    <source>
        <strain evidence="6 7">ATCC MYA-3509</strain>
    </source>
</reference>
<accession>A0AAW2YP94</accession>
<dbReference type="EMBL" id="JAOPGA020000510">
    <property type="protein sequence ID" value="KAL0479193.1"/>
    <property type="molecule type" value="Genomic_DNA"/>
</dbReference>
<evidence type="ECO:0000256" key="1">
    <source>
        <dbReference type="ARBA" id="ARBA00004173"/>
    </source>
</evidence>
<evidence type="ECO:0000256" key="4">
    <source>
        <dbReference type="ARBA" id="ARBA00023128"/>
    </source>
</evidence>
<evidence type="ECO:0000256" key="2">
    <source>
        <dbReference type="ARBA" id="ARBA00009116"/>
    </source>
</evidence>
<comment type="caution">
    <text evidence="6">The sequence shown here is derived from an EMBL/GenBank/DDBJ whole genome shotgun (WGS) entry which is preliminary data.</text>
</comment>
<name>A0AAW2YP94_9EUKA</name>
<comment type="subcellular location">
    <subcellularLocation>
        <location evidence="1">Mitochondrion</location>
    </subcellularLocation>
</comment>
<feature type="compositionally biased region" description="Basic and acidic residues" evidence="5">
    <location>
        <begin position="208"/>
        <end position="220"/>
    </location>
</feature>
<dbReference type="Pfam" id="PF06644">
    <property type="entry name" value="ATP11"/>
    <property type="match status" value="1"/>
</dbReference>
<proteinExistence type="inferred from homology"/>
<feature type="compositionally biased region" description="Polar residues" evidence="5">
    <location>
        <begin position="221"/>
        <end position="230"/>
    </location>
</feature>
<protein>
    <recommendedName>
        <fullName evidence="8">ATP synthase mitochondrial F1 complex assembly factor 1</fullName>
    </recommendedName>
</protein>
<sequence>MLLNRRSTLIRAFTPLARSFKNFQSPGPKSLDSIVNIRKFEKEEPHAIEEIWNNYHLAVIDVVSRVVPIDKYKLLLHRTKESPMFVLPIFKNIGYANMVVQAQRDHILFTSMREYKEKESLAAPYVSLSHFTDLAQSKGIVLVRAEVNTDQVNKGEALELIKNMYDFYLMDDLYRDFVQVFNLQPHMFSFDRLMEAVMKLRPPVAKQTKQDPRGKIDLKKQTTTPITQSPHLIKKN</sequence>
<dbReference type="GO" id="GO:0005739">
    <property type="term" value="C:mitochondrion"/>
    <property type="evidence" value="ECO:0007669"/>
    <property type="project" value="UniProtKB-SubCell"/>
</dbReference>
<dbReference type="AlphaFoldDB" id="A0AAW2YP94"/>
<dbReference type="GO" id="GO:0033615">
    <property type="term" value="P:mitochondrial proton-transporting ATP synthase complex assembly"/>
    <property type="evidence" value="ECO:0007669"/>
    <property type="project" value="TreeGrafter"/>
</dbReference>
<evidence type="ECO:0000256" key="3">
    <source>
        <dbReference type="ARBA" id="ARBA00022946"/>
    </source>
</evidence>
<gene>
    <name evidence="6" type="ORF">AKO1_009581</name>
</gene>
<comment type="similarity">
    <text evidence="2">Belongs to the ATP11 family.</text>
</comment>